<evidence type="ECO:0000313" key="2">
    <source>
        <dbReference type="EnsemblMetazoa" id="GPPI030813-PA"/>
    </source>
</evidence>
<evidence type="ECO:0000256" key="1">
    <source>
        <dbReference type="SAM" id="MobiDB-lite"/>
    </source>
</evidence>
<feature type="region of interest" description="Disordered" evidence="1">
    <location>
        <begin position="1"/>
        <end position="24"/>
    </location>
</feature>
<dbReference type="EnsemblMetazoa" id="GPPI030813-RA">
    <property type="protein sequence ID" value="GPPI030813-PA"/>
    <property type="gene ID" value="GPPI030813"/>
</dbReference>
<sequence length="89" mass="10568">MDYENRDEMRRYNESDGDNSYHHSNEKVCNNLAETRITFTEKLRILSRKRNPVRTCVNYEEDEDEPKTIKYKSTECGAKEVEVESRSGK</sequence>
<organism evidence="2 3">
    <name type="scientific">Glossina palpalis gambiensis</name>
    <dbReference type="NCBI Taxonomy" id="67801"/>
    <lineage>
        <taxon>Eukaryota</taxon>
        <taxon>Metazoa</taxon>
        <taxon>Ecdysozoa</taxon>
        <taxon>Arthropoda</taxon>
        <taxon>Hexapoda</taxon>
        <taxon>Insecta</taxon>
        <taxon>Pterygota</taxon>
        <taxon>Neoptera</taxon>
        <taxon>Endopterygota</taxon>
        <taxon>Diptera</taxon>
        <taxon>Brachycera</taxon>
        <taxon>Muscomorpha</taxon>
        <taxon>Hippoboscoidea</taxon>
        <taxon>Glossinidae</taxon>
        <taxon>Glossina</taxon>
    </lineage>
</organism>
<dbReference type="VEuPathDB" id="VectorBase:GPPI030813"/>
<protein>
    <submittedName>
        <fullName evidence="2">Uncharacterized protein</fullName>
    </submittedName>
</protein>
<keyword evidence="3" id="KW-1185">Reference proteome</keyword>
<name>A0A1B0BI18_9MUSC</name>
<reference evidence="3" key="1">
    <citation type="submission" date="2015-01" db="EMBL/GenBank/DDBJ databases">
        <authorList>
            <person name="Aksoy S."/>
            <person name="Warren W."/>
            <person name="Wilson R.K."/>
        </authorList>
    </citation>
    <scope>NUCLEOTIDE SEQUENCE [LARGE SCALE GENOMIC DNA]</scope>
    <source>
        <strain evidence="3">IAEA</strain>
    </source>
</reference>
<proteinExistence type="predicted"/>
<accession>A0A1B0BI18</accession>
<dbReference type="Proteomes" id="UP000092460">
    <property type="component" value="Unassembled WGS sequence"/>
</dbReference>
<evidence type="ECO:0000313" key="3">
    <source>
        <dbReference type="Proteomes" id="UP000092460"/>
    </source>
</evidence>
<dbReference type="EMBL" id="JXJN01014739">
    <property type="status" value="NOT_ANNOTATED_CDS"/>
    <property type="molecule type" value="Genomic_DNA"/>
</dbReference>
<reference evidence="2" key="2">
    <citation type="submission" date="2020-05" db="UniProtKB">
        <authorList>
            <consortium name="EnsemblMetazoa"/>
        </authorList>
    </citation>
    <scope>IDENTIFICATION</scope>
    <source>
        <strain evidence="2">IAEA</strain>
    </source>
</reference>
<dbReference type="AlphaFoldDB" id="A0A1B0BI18"/>